<sequence length="87" mass="9994">MDTKDKQEMMKKAYINAVDNMVISGLDNEICYIVIRESMKLYLKGHNVEATEGEIVSYIKSQVEILHKALSDYEVGAKFEHIGHEKM</sequence>
<protein>
    <submittedName>
        <fullName evidence="1">Uncharacterized protein</fullName>
    </submittedName>
</protein>
<dbReference type="RefSeq" id="WP_075714691.1">
    <property type="nucleotide sequence ID" value="NZ_MJIE01000001.1"/>
</dbReference>
<organism evidence="1 2">
    <name type="scientific">Hornefia porci</name>
    <dbReference type="NCBI Taxonomy" id="2652292"/>
    <lineage>
        <taxon>Bacteria</taxon>
        <taxon>Bacillati</taxon>
        <taxon>Bacillota</taxon>
        <taxon>Clostridia</taxon>
        <taxon>Peptostreptococcales</taxon>
        <taxon>Anaerovoracaceae</taxon>
        <taxon>Hornefia</taxon>
    </lineage>
</organism>
<keyword evidence="2" id="KW-1185">Reference proteome</keyword>
<evidence type="ECO:0000313" key="1">
    <source>
        <dbReference type="EMBL" id="OLR56790.1"/>
    </source>
</evidence>
<accession>A0A1Q9JKP8</accession>
<gene>
    <name evidence="1" type="ORF">BHK98_12375</name>
</gene>
<proteinExistence type="predicted"/>
<comment type="caution">
    <text evidence="1">The sequence shown here is derived from an EMBL/GenBank/DDBJ whole genome shotgun (WGS) entry which is preliminary data.</text>
</comment>
<name>A0A1Q9JKP8_9FIRM</name>
<evidence type="ECO:0000313" key="2">
    <source>
        <dbReference type="Proteomes" id="UP000187404"/>
    </source>
</evidence>
<dbReference type="STRING" id="1261640.BHK98_12375"/>
<dbReference type="EMBL" id="MJIE01000001">
    <property type="protein sequence ID" value="OLR56790.1"/>
    <property type="molecule type" value="Genomic_DNA"/>
</dbReference>
<dbReference type="OrthoDB" id="2084650at2"/>
<dbReference type="Proteomes" id="UP000187404">
    <property type="component" value="Unassembled WGS sequence"/>
</dbReference>
<reference evidence="1 2" key="1">
    <citation type="journal article" date="2016" name="Appl. Environ. Microbiol.">
        <title>Function and Phylogeny of Bacterial Butyryl Coenzyme A:Acetate Transferases and Their Diversity in the Proximal Colon of Swine.</title>
        <authorList>
            <person name="Trachsel J."/>
            <person name="Bayles D.O."/>
            <person name="Looft T."/>
            <person name="Levine U.Y."/>
            <person name="Allen H.K."/>
        </authorList>
    </citation>
    <scope>NUCLEOTIDE SEQUENCE [LARGE SCALE GENOMIC DNA]</scope>
    <source>
        <strain evidence="1 2">68-3-10</strain>
    </source>
</reference>
<dbReference type="AlphaFoldDB" id="A0A1Q9JKP8"/>